<keyword evidence="4" id="KW-0539">Nucleus</keyword>
<dbReference type="Proteomes" id="UP000297245">
    <property type="component" value="Unassembled WGS sequence"/>
</dbReference>
<dbReference type="InterPro" id="IPR036864">
    <property type="entry name" value="Zn2-C6_fun-type_DNA-bd_sf"/>
</dbReference>
<dbReference type="GO" id="GO:0008270">
    <property type="term" value="F:zinc ion binding"/>
    <property type="evidence" value="ECO:0007669"/>
    <property type="project" value="InterPro"/>
</dbReference>
<name>A0A4S8L6K8_DENBC</name>
<dbReference type="EMBL" id="ML179644">
    <property type="protein sequence ID" value="THU83748.1"/>
    <property type="molecule type" value="Genomic_DNA"/>
</dbReference>
<evidence type="ECO:0000259" key="6">
    <source>
        <dbReference type="PROSITE" id="PS50048"/>
    </source>
</evidence>
<comment type="subcellular location">
    <subcellularLocation>
        <location evidence="1">Nucleus</location>
    </subcellularLocation>
</comment>
<evidence type="ECO:0000256" key="1">
    <source>
        <dbReference type="ARBA" id="ARBA00004123"/>
    </source>
</evidence>
<dbReference type="CDD" id="cd12148">
    <property type="entry name" value="fungal_TF_MHR"/>
    <property type="match status" value="1"/>
</dbReference>
<dbReference type="SMART" id="SM00066">
    <property type="entry name" value="GAL4"/>
    <property type="match status" value="1"/>
</dbReference>
<keyword evidence="3" id="KW-0238">DNA-binding</keyword>
<feature type="compositionally biased region" description="Polar residues" evidence="5">
    <location>
        <begin position="131"/>
        <end position="140"/>
    </location>
</feature>
<dbReference type="Gene3D" id="4.10.240.10">
    <property type="entry name" value="Zn(2)-C6 fungal-type DNA-binding domain"/>
    <property type="match status" value="1"/>
</dbReference>
<dbReference type="InterPro" id="IPR001138">
    <property type="entry name" value="Zn2Cys6_DnaBD"/>
</dbReference>
<dbReference type="OrthoDB" id="3364175at2759"/>
<gene>
    <name evidence="7" type="ORF">K435DRAFT_423220</name>
</gene>
<evidence type="ECO:0000256" key="2">
    <source>
        <dbReference type="ARBA" id="ARBA00022723"/>
    </source>
</evidence>
<feature type="compositionally biased region" description="Polar residues" evidence="5">
    <location>
        <begin position="735"/>
        <end position="747"/>
    </location>
</feature>
<proteinExistence type="predicted"/>
<dbReference type="PANTHER" id="PTHR46910:SF3">
    <property type="entry name" value="HALOTOLERANCE PROTEIN 9-RELATED"/>
    <property type="match status" value="1"/>
</dbReference>
<reference evidence="7 8" key="1">
    <citation type="journal article" date="2019" name="Nat. Ecol. Evol.">
        <title>Megaphylogeny resolves global patterns of mushroom evolution.</title>
        <authorList>
            <person name="Varga T."/>
            <person name="Krizsan K."/>
            <person name="Foldi C."/>
            <person name="Dima B."/>
            <person name="Sanchez-Garcia M."/>
            <person name="Sanchez-Ramirez S."/>
            <person name="Szollosi G.J."/>
            <person name="Szarkandi J.G."/>
            <person name="Papp V."/>
            <person name="Albert L."/>
            <person name="Andreopoulos W."/>
            <person name="Angelini C."/>
            <person name="Antonin V."/>
            <person name="Barry K.W."/>
            <person name="Bougher N.L."/>
            <person name="Buchanan P."/>
            <person name="Buyck B."/>
            <person name="Bense V."/>
            <person name="Catcheside P."/>
            <person name="Chovatia M."/>
            <person name="Cooper J."/>
            <person name="Damon W."/>
            <person name="Desjardin D."/>
            <person name="Finy P."/>
            <person name="Geml J."/>
            <person name="Haridas S."/>
            <person name="Hughes K."/>
            <person name="Justo A."/>
            <person name="Karasinski D."/>
            <person name="Kautmanova I."/>
            <person name="Kiss B."/>
            <person name="Kocsube S."/>
            <person name="Kotiranta H."/>
            <person name="LaButti K.M."/>
            <person name="Lechner B.E."/>
            <person name="Liimatainen K."/>
            <person name="Lipzen A."/>
            <person name="Lukacs Z."/>
            <person name="Mihaltcheva S."/>
            <person name="Morgado L.N."/>
            <person name="Niskanen T."/>
            <person name="Noordeloos M.E."/>
            <person name="Ohm R.A."/>
            <person name="Ortiz-Santana B."/>
            <person name="Ovrebo C."/>
            <person name="Racz N."/>
            <person name="Riley R."/>
            <person name="Savchenko A."/>
            <person name="Shiryaev A."/>
            <person name="Soop K."/>
            <person name="Spirin V."/>
            <person name="Szebenyi C."/>
            <person name="Tomsovsky M."/>
            <person name="Tulloss R.E."/>
            <person name="Uehling J."/>
            <person name="Grigoriev I.V."/>
            <person name="Vagvolgyi C."/>
            <person name="Papp T."/>
            <person name="Martin F.M."/>
            <person name="Miettinen O."/>
            <person name="Hibbett D.S."/>
            <person name="Nagy L.G."/>
        </authorList>
    </citation>
    <scope>NUCLEOTIDE SEQUENCE [LARGE SCALE GENOMIC DNA]</scope>
    <source>
        <strain evidence="7 8">CBS 962.96</strain>
    </source>
</reference>
<evidence type="ECO:0000256" key="3">
    <source>
        <dbReference type="ARBA" id="ARBA00023125"/>
    </source>
</evidence>
<dbReference type="PANTHER" id="PTHR46910">
    <property type="entry name" value="TRANSCRIPTION FACTOR PDR1"/>
    <property type="match status" value="1"/>
</dbReference>
<evidence type="ECO:0000256" key="4">
    <source>
        <dbReference type="ARBA" id="ARBA00023242"/>
    </source>
</evidence>
<dbReference type="SUPFAM" id="SSF57701">
    <property type="entry name" value="Zn2/Cys6 DNA-binding domain"/>
    <property type="match status" value="1"/>
</dbReference>
<feature type="region of interest" description="Disordered" evidence="5">
    <location>
        <begin position="665"/>
        <end position="757"/>
    </location>
</feature>
<feature type="domain" description="Zn(2)-C6 fungal-type" evidence="6">
    <location>
        <begin position="16"/>
        <end position="49"/>
    </location>
</feature>
<feature type="compositionally biased region" description="Low complexity" evidence="5">
    <location>
        <begin position="705"/>
        <end position="730"/>
    </location>
</feature>
<accession>A0A4S8L6K8</accession>
<keyword evidence="8" id="KW-1185">Reference proteome</keyword>
<evidence type="ECO:0000256" key="5">
    <source>
        <dbReference type="SAM" id="MobiDB-lite"/>
    </source>
</evidence>
<dbReference type="AlphaFoldDB" id="A0A4S8L6K8"/>
<evidence type="ECO:0000313" key="7">
    <source>
        <dbReference type="EMBL" id="THU83748.1"/>
    </source>
</evidence>
<protein>
    <recommendedName>
        <fullName evidence="6">Zn(2)-C6 fungal-type domain-containing protein</fullName>
    </recommendedName>
</protein>
<dbReference type="InterPro" id="IPR007219">
    <property type="entry name" value="XnlR_reg_dom"/>
</dbReference>
<dbReference type="GO" id="GO:0003677">
    <property type="term" value="F:DNA binding"/>
    <property type="evidence" value="ECO:0007669"/>
    <property type="project" value="UniProtKB-KW"/>
</dbReference>
<evidence type="ECO:0000313" key="8">
    <source>
        <dbReference type="Proteomes" id="UP000297245"/>
    </source>
</evidence>
<dbReference type="Pfam" id="PF04082">
    <property type="entry name" value="Fungal_trans"/>
    <property type="match status" value="1"/>
</dbReference>
<organism evidence="7 8">
    <name type="scientific">Dendrothele bispora (strain CBS 962.96)</name>
    <dbReference type="NCBI Taxonomy" id="1314807"/>
    <lineage>
        <taxon>Eukaryota</taxon>
        <taxon>Fungi</taxon>
        <taxon>Dikarya</taxon>
        <taxon>Basidiomycota</taxon>
        <taxon>Agaricomycotina</taxon>
        <taxon>Agaricomycetes</taxon>
        <taxon>Agaricomycetidae</taxon>
        <taxon>Agaricales</taxon>
        <taxon>Agaricales incertae sedis</taxon>
        <taxon>Dendrothele</taxon>
    </lineage>
</organism>
<dbReference type="GO" id="GO:0006351">
    <property type="term" value="P:DNA-templated transcription"/>
    <property type="evidence" value="ECO:0007669"/>
    <property type="project" value="InterPro"/>
</dbReference>
<dbReference type="GO" id="GO:0005634">
    <property type="term" value="C:nucleus"/>
    <property type="evidence" value="ECO:0007669"/>
    <property type="project" value="UniProtKB-SubCell"/>
</dbReference>
<dbReference type="Pfam" id="PF00172">
    <property type="entry name" value="Zn_clus"/>
    <property type="match status" value="1"/>
</dbReference>
<dbReference type="GO" id="GO:0000981">
    <property type="term" value="F:DNA-binding transcription factor activity, RNA polymerase II-specific"/>
    <property type="evidence" value="ECO:0007669"/>
    <property type="project" value="InterPro"/>
</dbReference>
<sequence length="893" mass="100347">MTDSEKQPKKRRLQNACDACRRRKVRCDGSTMPGGVCSACQAMRVPCTHLRQNKKRGKKISVPANTEEIKFMVTFILSETPEETFPIPQDHEAIREVLVDLAKYIRYLEKELARSRRPHPKVINSFMVDPNTGSGTGNSPENEESSGDELGQSDTEDLQRRLASMQVSRLQNRHFGKSSNALFFMDILGLKKYPDICKRLEFWSALTFEFCGPAIEEPPSSFDFPNDAHLRELVNVYFTLHHPYYPLLHKPSFERDLSEGLHHRDEDFGKLVLALCALASRYTDDSRNLPQPHHSSLGLGWKWLQQVNLFKRPSLMSLVSLHELQTYCLVICFLLTTGKSDFSWMLNGFGIRLAQQRGIHRRKSNPSKGKSAYSLENELWKRAFSILIYHDICTSSGLGRPVAVSINEYDLEPLVEHEGEDMDDTNLSGKVSGSGTSSASSAVFWNCCMRLVEILIFAEQTLNPIRRSALSVKITDSDSGSNWNRKVVDEINSALTGWLFSVPKHLRWDPQRENLTFFAQSSALHMTFYWIQIRIHRSFIPRKGESSSPANVSSIAICANAARACINVLDVLQRRHPQFACHFPISAAAYHSAIIVLFNIFRGKEFQLGVDLKEEISDAHRCIGFLQKRERVDSVCACLRDILDTIFGNHLLSQPSNKVTLAKLSDAQGSKHPREDGDDPISGQRADIASNEVYPNSERFGTLHSTSTGFGRSSTTSLLQLSPTPSGSGSAQFHIGSNPNVVSSQPAQPAHHSPSADIHYDQSFHQQEGHPFLNEIYSGWSSESSLLTQSASYQQSASARDNYSAYHNHDGYDAAQMHTSESQNPFGSWSMMQRPSDMNYVDPYSYHGPGPDVSELSQQTVTSMPLQDQAKNWDPSTILEVNNLFQWYSGHTA</sequence>
<dbReference type="CDD" id="cd00067">
    <property type="entry name" value="GAL4"/>
    <property type="match status" value="1"/>
</dbReference>
<keyword evidence="2" id="KW-0479">Metal-binding</keyword>
<feature type="region of interest" description="Disordered" evidence="5">
    <location>
        <begin position="121"/>
        <end position="155"/>
    </location>
</feature>
<dbReference type="PROSITE" id="PS00463">
    <property type="entry name" value="ZN2_CY6_FUNGAL_1"/>
    <property type="match status" value="1"/>
</dbReference>
<dbReference type="InterPro" id="IPR050987">
    <property type="entry name" value="AtrR-like"/>
</dbReference>
<dbReference type="PROSITE" id="PS50048">
    <property type="entry name" value="ZN2_CY6_FUNGAL_2"/>
    <property type="match status" value="1"/>
</dbReference>
<dbReference type="SMART" id="SM00906">
    <property type="entry name" value="Fungal_trans"/>
    <property type="match status" value="1"/>
</dbReference>